<dbReference type="EMBL" id="MZGS01000023">
    <property type="protein sequence ID" value="PWB86883.1"/>
    <property type="molecule type" value="Genomic_DNA"/>
</dbReference>
<keyword evidence="1" id="KW-1133">Transmembrane helix</keyword>
<sequence length="116" mass="13524">MIFNKTISIFLSACMFMLLMLIISSIIAMFGSIPYIGLIFVVIFYFIARLFYAYLRNDDFYKNNRNHSSDKKGERYITKGERDGKKIFIVVWMLVILVLAAVSLWLYSYNTGATLF</sequence>
<dbReference type="AlphaFoldDB" id="A0A315XM29"/>
<comment type="caution">
    <text evidence="2">The sequence shown here is derived from an EMBL/GenBank/DDBJ whole genome shotgun (WGS) entry which is preliminary data.</text>
</comment>
<dbReference type="RefSeq" id="WP_116592240.1">
    <property type="nucleotide sequence ID" value="NZ_JBGUNC010000050.1"/>
</dbReference>
<evidence type="ECO:0000313" key="3">
    <source>
        <dbReference type="Proteomes" id="UP000251717"/>
    </source>
</evidence>
<feature type="transmembrane region" description="Helical" evidence="1">
    <location>
        <begin position="7"/>
        <end position="29"/>
    </location>
</feature>
<feature type="transmembrane region" description="Helical" evidence="1">
    <location>
        <begin position="87"/>
        <end position="107"/>
    </location>
</feature>
<evidence type="ECO:0008006" key="4">
    <source>
        <dbReference type="Google" id="ProtNLM"/>
    </source>
</evidence>
<evidence type="ECO:0000256" key="1">
    <source>
        <dbReference type="SAM" id="Phobius"/>
    </source>
</evidence>
<accession>A0A315XM29</accession>
<organism evidence="2 3">
    <name type="scientific">Methanobrevibacter thaueri</name>
    <dbReference type="NCBI Taxonomy" id="190975"/>
    <lineage>
        <taxon>Archaea</taxon>
        <taxon>Methanobacteriati</taxon>
        <taxon>Methanobacteriota</taxon>
        <taxon>Methanomada group</taxon>
        <taxon>Methanobacteria</taxon>
        <taxon>Methanobacteriales</taxon>
        <taxon>Methanobacteriaceae</taxon>
        <taxon>Methanobrevibacter</taxon>
    </lineage>
</organism>
<proteinExistence type="predicted"/>
<evidence type="ECO:0000313" key="2">
    <source>
        <dbReference type="EMBL" id="PWB86883.1"/>
    </source>
</evidence>
<keyword evidence="1" id="KW-0472">Membrane</keyword>
<reference evidence="2 3" key="1">
    <citation type="submission" date="2017-03" db="EMBL/GenBank/DDBJ databases">
        <title>Genome sequence of Methanobrevibacter thaueri.</title>
        <authorList>
            <person name="Poehlein A."/>
            <person name="Seedorf H."/>
            <person name="Daniel R."/>
        </authorList>
    </citation>
    <scope>NUCLEOTIDE SEQUENCE [LARGE SCALE GENOMIC DNA]</scope>
    <source>
        <strain evidence="2 3">DSM 11995</strain>
    </source>
</reference>
<gene>
    <name evidence="2" type="ORF">MBBTH_12970</name>
</gene>
<protein>
    <recommendedName>
        <fullName evidence="4">DUF3899 domain-containing protein</fullName>
    </recommendedName>
</protein>
<keyword evidence="3" id="KW-1185">Reference proteome</keyword>
<feature type="transmembrane region" description="Helical" evidence="1">
    <location>
        <begin position="35"/>
        <end position="55"/>
    </location>
</feature>
<dbReference type="Proteomes" id="UP000251717">
    <property type="component" value="Unassembled WGS sequence"/>
</dbReference>
<keyword evidence="1" id="KW-0812">Transmembrane</keyword>
<name>A0A315XM29_9EURY</name>
<dbReference type="OrthoDB" id="78116at2157"/>